<evidence type="ECO:0000256" key="1">
    <source>
        <dbReference type="ARBA" id="ARBA00022737"/>
    </source>
</evidence>
<evidence type="ECO:0000259" key="5">
    <source>
        <dbReference type="Pfam" id="PF14420"/>
    </source>
</evidence>
<dbReference type="SMART" id="SM00248">
    <property type="entry name" value="ANK"/>
    <property type="match status" value="5"/>
</dbReference>
<evidence type="ECO:0000313" key="6">
    <source>
        <dbReference type="EMBL" id="KAK8050905.1"/>
    </source>
</evidence>
<dbReference type="InterPro" id="IPR025676">
    <property type="entry name" value="Clr5_dom"/>
</dbReference>
<dbReference type="EMBL" id="JAQQWK010000002">
    <property type="protein sequence ID" value="KAK8050905.1"/>
    <property type="molecule type" value="Genomic_DNA"/>
</dbReference>
<proteinExistence type="predicted"/>
<sequence>MPSTVIYANKPKDFSLWDDHKTVLEDLYLTQKRPLREVKKMMELEHGFPKDITLSTYETTLRDHLGFRKNLKSKDWKAIATHREKRRGKESEVSFFGHRMTHEKVVKETGRHRTRTRNAVIPTRVRTPPLPAGITIGTPPSTPAGTIPDLPASYGISATMTKNELTAASTELFTTTLYGPRLGFLQVVPPPFDPADLERLLNGQFKDAWERLPFNQFAAQLLNLLSSRDHRITDDMMRSLSYLHQMTGSPMVFGLNSSVGVLLHASYMLSNGHMSWDGSESFLKWFGVVADMKLLRAFFSQRTPTVTAAWCALPRAGGRRYETADEVTQTWLEIGLTVMDGRLIAENLAFCCRVLGKPGRSVNPSLMEATKRVWEMISRTNSTVASAHLTKPHLVRWIQEKTLDVAIIDVDVTLMNDLIRQGLPMPSRMKHAQFTWPFSGGPRDNLERAKILVKAGMTVDPKPDGQLRWDGPGKPDLITDWLWIRKQRRYGYEGFFEFYSSYSERMQNCVTVAGICGAASKGLKSLHDYVRDTPHPTSRTKQKLLEVALSEASGQGLKGIVQVLLEYGIDIEVGLLTSRQWQSKRRGDEIRSYEWLPSFRSVLARDVGMIRLLAQHRAILNRQEVMDATFGKGWKPHGRPRRGIDTESVVELLSILGVDIQQYGPKTMLKAVGLLDIRDLGWARADSRFEPDRVLIKALQKYNATWDHGYFSNEEQLSQWWRWDGKKVGGMDLLQAAVRQDECSISTIEYLLGEGMQVHSRPCEVDGRSILQAALEHDHYFDSEDRFKVIHTLIGRVSNLEADPAWPRLLGLSVSKWRPDMRVFRCVEGLGATLLPPTDRYQAKLRFRLMPRLLEAGAEHGTIQAVWGGGTGLDKLKKKDRFSIVLDFIRSGNIHWACTLIEGTDIGTRDWQGLLIYACSGQTCPLWFIRYLLEHGADEGRVKYNVSTALHLAAGYGNMRMASLLMEYGSDFNVVWKPEGRPMPSQDDILHSDDIYLLTGLQPEWTPLDSASVMGRLDMVKFLLHAGGRSGVPGHTGFDGALNLARTLYHGGVVMLLEAWIAGSRD</sequence>
<dbReference type="PROSITE" id="PS50088">
    <property type="entry name" value="ANK_REPEAT"/>
    <property type="match status" value="1"/>
</dbReference>
<dbReference type="SUPFAM" id="SSF48403">
    <property type="entry name" value="Ankyrin repeat"/>
    <property type="match status" value="1"/>
</dbReference>
<dbReference type="InterPro" id="IPR036770">
    <property type="entry name" value="Ankyrin_rpt-contain_sf"/>
</dbReference>
<feature type="repeat" description="ANK" evidence="3">
    <location>
        <begin position="945"/>
        <end position="977"/>
    </location>
</feature>
<feature type="domain" description="Clr5" evidence="5">
    <location>
        <begin position="17"/>
        <end position="62"/>
    </location>
</feature>
<evidence type="ECO:0000256" key="4">
    <source>
        <dbReference type="SAM" id="MobiDB-lite"/>
    </source>
</evidence>
<comment type="caution">
    <text evidence="6">The sequence shown here is derived from an EMBL/GenBank/DDBJ whole genome shotgun (WGS) entry which is preliminary data.</text>
</comment>
<name>A0ABR1TW76_9PEZI</name>
<dbReference type="Proteomes" id="UP001444661">
    <property type="component" value="Unassembled WGS sequence"/>
</dbReference>
<evidence type="ECO:0000256" key="3">
    <source>
        <dbReference type="PROSITE-ProRule" id="PRU00023"/>
    </source>
</evidence>
<reference evidence="6 7" key="1">
    <citation type="submission" date="2023-01" db="EMBL/GenBank/DDBJ databases">
        <title>Analysis of 21 Apiospora genomes using comparative genomics revels a genus with tremendous synthesis potential of carbohydrate active enzymes and secondary metabolites.</title>
        <authorList>
            <person name="Sorensen T."/>
        </authorList>
    </citation>
    <scope>NUCLEOTIDE SEQUENCE [LARGE SCALE GENOMIC DNA]</scope>
    <source>
        <strain evidence="6 7">CBS 33761</strain>
    </source>
</reference>
<dbReference type="PROSITE" id="PS50297">
    <property type="entry name" value="ANK_REP_REGION"/>
    <property type="match status" value="1"/>
</dbReference>
<gene>
    <name evidence="6" type="ORF">PG993_002290</name>
</gene>
<dbReference type="Pfam" id="PF12796">
    <property type="entry name" value="Ank_2"/>
    <property type="match status" value="1"/>
</dbReference>
<evidence type="ECO:0000313" key="7">
    <source>
        <dbReference type="Proteomes" id="UP001444661"/>
    </source>
</evidence>
<evidence type="ECO:0000256" key="2">
    <source>
        <dbReference type="ARBA" id="ARBA00023043"/>
    </source>
</evidence>
<keyword evidence="1" id="KW-0677">Repeat</keyword>
<dbReference type="InterPro" id="IPR002110">
    <property type="entry name" value="Ankyrin_rpt"/>
</dbReference>
<accession>A0ABR1TW76</accession>
<dbReference type="PANTHER" id="PTHR24203">
    <property type="entry name" value="ANKYRIN REPEAT FAMILY PROTEIN"/>
    <property type="match status" value="1"/>
</dbReference>
<keyword evidence="2 3" id="KW-0040">ANK repeat</keyword>
<feature type="region of interest" description="Disordered" evidence="4">
    <location>
        <begin position="125"/>
        <end position="147"/>
    </location>
</feature>
<organism evidence="6 7">
    <name type="scientific">Apiospora rasikravindrae</name>
    <dbReference type="NCBI Taxonomy" id="990691"/>
    <lineage>
        <taxon>Eukaryota</taxon>
        <taxon>Fungi</taxon>
        <taxon>Dikarya</taxon>
        <taxon>Ascomycota</taxon>
        <taxon>Pezizomycotina</taxon>
        <taxon>Sordariomycetes</taxon>
        <taxon>Xylariomycetidae</taxon>
        <taxon>Amphisphaeriales</taxon>
        <taxon>Apiosporaceae</taxon>
        <taxon>Apiospora</taxon>
    </lineage>
</organism>
<dbReference type="Gene3D" id="1.25.40.20">
    <property type="entry name" value="Ankyrin repeat-containing domain"/>
    <property type="match status" value="2"/>
</dbReference>
<dbReference type="Pfam" id="PF14420">
    <property type="entry name" value="Clr5"/>
    <property type="match status" value="1"/>
</dbReference>
<keyword evidence="7" id="KW-1185">Reference proteome</keyword>
<dbReference type="PANTHER" id="PTHR24203:SF45">
    <property type="entry name" value="ANKYRIN REPEAT DOMAIN 6"/>
    <property type="match status" value="1"/>
</dbReference>
<protein>
    <recommendedName>
        <fullName evidence="5">Clr5 domain-containing protein</fullName>
    </recommendedName>
</protein>